<dbReference type="InterPro" id="IPR036047">
    <property type="entry name" value="F-box-like_dom_sf"/>
</dbReference>
<evidence type="ECO:0000313" key="3">
    <source>
        <dbReference type="Proteomes" id="UP001175001"/>
    </source>
</evidence>
<keyword evidence="3" id="KW-1185">Reference proteome</keyword>
<accession>A0AA39WNH8</accession>
<feature type="compositionally biased region" description="Acidic residues" evidence="1">
    <location>
        <begin position="319"/>
        <end position="350"/>
    </location>
</feature>
<gene>
    <name evidence="2" type="ORF">DIS24_g11637</name>
</gene>
<organism evidence="2 3">
    <name type="scientific">Lasiodiplodia hormozganensis</name>
    <dbReference type="NCBI Taxonomy" id="869390"/>
    <lineage>
        <taxon>Eukaryota</taxon>
        <taxon>Fungi</taxon>
        <taxon>Dikarya</taxon>
        <taxon>Ascomycota</taxon>
        <taxon>Pezizomycotina</taxon>
        <taxon>Dothideomycetes</taxon>
        <taxon>Dothideomycetes incertae sedis</taxon>
        <taxon>Botryosphaeriales</taxon>
        <taxon>Botryosphaeriaceae</taxon>
        <taxon>Lasiodiplodia</taxon>
    </lineage>
</organism>
<reference evidence="2" key="1">
    <citation type="submission" date="2023-06" db="EMBL/GenBank/DDBJ databases">
        <title>Multi-omics analyses reveal the molecular pathogenesis toolkit of Lasiodiplodia hormozganensis, a cross-kingdom pathogen.</title>
        <authorList>
            <person name="Felix C."/>
            <person name="Meneses R."/>
            <person name="Goncalves M.F.M."/>
            <person name="Tilleman L."/>
            <person name="Duarte A.S."/>
            <person name="Jorrin-Novo J.V."/>
            <person name="Van De Peer Y."/>
            <person name="Deforce D."/>
            <person name="Van Nieuwerburgh F."/>
            <person name="Esteves A.C."/>
            <person name="Alves A."/>
        </authorList>
    </citation>
    <scope>NUCLEOTIDE SEQUENCE</scope>
    <source>
        <strain evidence="2">CBS 339.90</strain>
    </source>
</reference>
<feature type="region of interest" description="Disordered" evidence="1">
    <location>
        <begin position="312"/>
        <end position="350"/>
    </location>
</feature>
<sequence length="350" mass="40062">MSLSQPLEALPVELQLTLIGMLPLTALIKMRGVSKYWKTLIQANLDKPHVVHPTRRALLFVWETLISRPCFLKSRRYTLPLLKPFDREAYISKLPTGTPLAFEMWIREWPSSAVIGWIWPGLDGKSFGKYCWCWWRTSHINRLSAEDGGPTVGRLTLERPIFFGRDSIDAIHILKRLHNDGHGRDVMLALEHEDKRHSWSVVTSCKDSHDVGVGPFKRSETYPTWTSFLYDYINEIDEGCKDYYTYYKPIHALKLVGHQWTFAGDQEEGEPDDPVYTDADEGLRNEFRGDWCLFAPENEEVLFFDCPRAPGDMGGADPYDSDDSYEWEGTDGVDGSEDEEDGEDAEGADD</sequence>
<evidence type="ECO:0008006" key="4">
    <source>
        <dbReference type="Google" id="ProtNLM"/>
    </source>
</evidence>
<protein>
    <recommendedName>
        <fullName evidence="4">F-box domain-containing protein</fullName>
    </recommendedName>
</protein>
<dbReference type="SUPFAM" id="SSF81383">
    <property type="entry name" value="F-box domain"/>
    <property type="match status" value="1"/>
</dbReference>
<name>A0AA39WNH8_9PEZI</name>
<dbReference type="AlphaFoldDB" id="A0AA39WNH8"/>
<evidence type="ECO:0000256" key="1">
    <source>
        <dbReference type="SAM" id="MobiDB-lite"/>
    </source>
</evidence>
<evidence type="ECO:0000313" key="2">
    <source>
        <dbReference type="EMBL" id="KAK0618671.1"/>
    </source>
</evidence>
<dbReference type="EMBL" id="JAUJDW010000179">
    <property type="protein sequence ID" value="KAK0618671.1"/>
    <property type="molecule type" value="Genomic_DNA"/>
</dbReference>
<proteinExistence type="predicted"/>
<dbReference type="Proteomes" id="UP001175001">
    <property type="component" value="Unassembled WGS sequence"/>
</dbReference>
<comment type="caution">
    <text evidence="2">The sequence shown here is derived from an EMBL/GenBank/DDBJ whole genome shotgun (WGS) entry which is preliminary data.</text>
</comment>